<keyword evidence="2" id="KW-1133">Transmembrane helix</keyword>
<dbReference type="PANTHER" id="PTHR34703:SF1">
    <property type="entry name" value="ANTIPORTER SUBUNIT MNHG2-RELATED"/>
    <property type="match status" value="1"/>
</dbReference>
<dbReference type="RefSeq" id="WP_161763651.1">
    <property type="nucleotide sequence ID" value="NZ_JAAATX020000013.1"/>
</dbReference>
<feature type="transmembrane region" description="Helical" evidence="2">
    <location>
        <begin position="6"/>
        <end position="28"/>
    </location>
</feature>
<dbReference type="EMBL" id="JAAATX020000013">
    <property type="protein sequence ID" value="MBU9699534.1"/>
    <property type="molecule type" value="Genomic_DNA"/>
</dbReference>
<keyword evidence="2" id="KW-0812">Transmembrane</keyword>
<reference evidence="3 4" key="1">
    <citation type="submission" date="2021-06" db="EMBL/GenBank/DDBJ databases">
        <title>Rhodobacteraceae bacterium strain HSP-20.</title>
        <authorList>
            <person name="Chen W.-M."/>
        </authorList>
    </citation>
    <scope>NUCLEOTIDE SEQUENCE [LARGE SCALE GENOMIC DNA]</scope>
    <source>
        <strain evidence="3 4">HSP-20</strain>
    </source>
</reference>
<protein>
    <submittedName>
        <fullName evidence="3">Monovalent cation/H(+) antiporter subunit G</fullName>
    </submittedName>
</protein>
<organism evidence="3 4">
    <name type="scientific">Paragemmobacter amnigenus</name>
    <dbReference type="NCBI Taxonomy" id="2852097"/>
    <lineage>
        <taxon>Bacteria</taxon>
        <taxon>Pseudomonadati</taxon>
        <taxon>Pseudomonadota</taxon>
        <taxon>Alphaproteobacteria</taxon>
        <taxon>Rhodobacterales</taxon>
        <taxon>Paracoccaceae</taxon>
        <taxon>Paragemmobacter</taxon>
    </lineage>
</organism>
<evidence type="ECO:0000313" key="3">
    <source>
        <dbReference type="EMBL" id="MBU9699534.1"/>
    </source>
</evidence>
<evidence type="ECO:0000256" key="2">
    <source>
        <dbReference type="SAM" id="Phobius"/>
    </source>
</evidence>
<dbReference type="InterPro" id="IPR005133">
    <property type="entry name" value="PhaG_MnhG_YufB"/>
</dbReference>
<dbReference type="PANTHER" id="PTHR34703">
    <property type="entry name" value="ANTIPORTER SUBUNIT MNHG2-RELATED"/>
    <property type="match status" value="1"/>
</dbReference>
<feature type="compositionally biased region" description="Basic and acidic residues" evidence="1">
    <location>
        <begin position="112"/>
        <end position="130"/>
    </location>
</feature>
<evidence type="ECO:0000256" key="1">
    <source>
        <dbReference type="SAM" id="MobiDB-lite"/>
    </source>
</evidence>
<dbReference type="Proteomes" id="UP000731907">
    <property type="component" value="Unassembled WGS sequence"/>
</dbReference>
<evidence type="ECO:0000313" key="4">
    <source>
        <dbReference type="Proteomes" id="UP000731907"/>
    </source>
</evidence>
<comment type="caution">
    <text evidence="3">The sequence shown here is derived from an EMBL/GenBank/DDBJ whole genome shotgun (WGS) entry which is preliminary data.</text>
</comment>
<gene>
    <name evidence="3" type="ORF">GU927_016940</name>
</gene>
<keyword evidence="2" id="KW-0472">Membrane</keyword>
<feature type="transmembrane region" description="Helical" evidence="2">
    <location>
        <begin position="66"/>
        <end position="88"/>
    </location>
</feature>
<accession>A0ABS6J717</accession>
<dbReference type="Pfam" id="PF03334">
    <property type="entry name" value="PhaG_MnhG_YufB"/>
    <property type="match status" value="1"/>
</dbReference>
<feature type="region of interest" description="Disordered" evidence="1">
    <location>
        <begin position="109"/>
        <end position="130"/>
    </location>
</feature>
<name>A0ABS6J717_9RHOB</name>
<sequence>MTDALDLLLAALLVIAGGFGLIGSYGLIRLREGMQRLHAPTKASTVGLGAALLVSMLHGLGTGTGFSWQELLVMIFIFVTAPISANYLSKLHLHLRRAELDLPETGTARDWATFDHQPEPAEPSLPRRDT</sequence>
<keyword evidence="4" id="KW-1185">Reference proteome</keyword>
<proteinExistence type="predicted"/>